<protein>
    <submittedName>
        <fullName evidence="1">Uncharacterized protein</fullName>
    </submittedName>
</protein>
<proteinExistence type="predicted"/>
<organism evidence="1 2">
    <name type="scientific">Ilyodon furcidens</name>
    <name type="common">goldbreast splitfin</name>
    <dbReference type="NCBI Taxonomy" id="33524"/>
    <lineage>
        <taxon>Eukaryota</taxon>
        <taxon>Metazoa</taxon>
        <taxon>Chordata</taxon>
        <taxon>Craniata</taxon>
        <taxon>Vertebrata</taxon>
        <taxon>Euteleostomi</taxon>
        <taxon>Actinopterygii</taxon>
        <taxon>Neopterygii</taxon>
        <taxon>Teleostei</taxon>
        <taxon>Neoteleostei</taxon>
        <taxon>Acanthomorphata</taxon>
        <taxon>Ovalentaria</taxon>
        <taxon>Atherinomorphae</taxon>
        <taxon>Cyprinodontiformes</taxon>
        <taxon>Goodeidae</taxon>
        <taxon>Ilyodon</taxon>
    </lineage>
</organism>
<reference evidence="1 2" key="1">
    <citation type="submission" date="2021-06" db="EMBL/GenBank/DDBJ databases">
        <authorList>
            <person name="Palmer J.M."/>
        </authorList>
    </citation>
    <scope>NUCLEOTIDE SEQUENCE [LARGE SCALE GENOMIC DNA]</scope>
    <source>
        <strain evidence="2">if_2019</strain>
        <tissue evidence="1">Muscle</tissue>
    </source>
</reference>
<evidence type="ECO:0000313" key="1">
    <source>
        <dbReference type="EMBL" id="MEQ2222732.1"/>
    </source>
</evidence>
<gene>
    <name evidence="1" type="ORF">ILYODFUR_029446</name>
</gene>
<name>A0ABV0SRX8_9TELE</name>
<keyword evidence="2" id="KW-1185">Reference proteome</keyword>
<sequence length="134" mass="14774">MLGQEGAWFGGEDGDQLKWVRATKDQRICKHVTIENSKAPNQAQSFQSEESSFFTSQCPCLVGKGIWRPLSAPRRWLSFIPVCPATGGSCLSHEYLVTQTTLSMNLWQGFNLQLSVKFATPLQTSTCVCGASLL</sequence>
<accession>A0ABV0SRX8</accession>
<dbReference type="Proteomes" id="UP001482620">
    <property type="component" value="Unassembled WGS sequence"/>
</dbReference>
<evidence type="ECO:0000313" key="2">
    <source>
        <dbReference type="Proteomes" id="UP001482620"/>
    </source>
</evidence>
<dbReference type="EMBL" id="JAHRIQ010004190">
    <property type="protein sequence ID" value="MEQ2222732.1"/>
    <property type="molecule type" value="Genomic_DNA"/>
</dbReference>
<comment type="caution">
    <text evidence="1">The sequence shown here is derived from an EMBL/GenBank/DDBJ whole genome shotgun (WGS) entry which is preliminary data.</text>
</comment>